<dbReference type="EMBL" id="JAVDWO010000020">
    <property type="protein sequence ID" value="MDR7194802.1"/>
    <property type="molecule type" value="Genomic_DNA"/>
</dbReference>
<dbReference type="CDD" id="cd06257">
    <property type="entry name" value="DnaJ"/>
    <property type="match status" value="1"/>
</dbReference>
<keyword evidence="5" id="KW-1185">Reference proteome</keyword>
<feature type="region of interest" description="Disordered" evidence="2">
    <location>
        <begin position="119"/>
        <end position="140"/>
    </location>
</feature>
<proteinExistence type="predicted"/>
<evidence type="ECO:0000313" key="4">
    <source>
        <dbReference type="EMBL" id="MDR7194802.1"/>
    </source>
</evidence>
<dbReference type="InterPro" id="IPR001623">
    <property type="entry name" value="DnaJ_domain"/>
</dbReference>
<keyword evidence="1" id="KW-0143">Chaperone</keyword>
<dbReference type="Gene3D" id="1.10.287.110">
    <property type="entry name" value="DnaJ domain"/>
    <property type="match status" value="1"/>
</dbReference>
<comment type="caution">
    <text evidence="4">The sequence shown here is derived from an EMBL/GenBank/DDBJ whole genome shotgun (WGS) entry which is preliminary data.</text>
</comment>
<reference evidence="4 5" key="1">
    <citation type="submission" date="2023-07" db="EMBL/GenBank/DDBJ databases">
        <title>Sorghum-associated microbial communities from plants grown in Nebraska, USA.</title>
        <authorList>
            <person name="Schachtman D."/>
        </authorList>
    </citation>
    <scope>NUCLEOTIDE SEQUENCE [LARGE SCALE GENOMIC DNA]</scope>
    <source>
        <strain evidence="4 5">4099</strain>
    </source>
</reference>
<dbReference type="GO" id="GO:0003677">
    <property type="term" value="F:DNA binding"/>
    <property type="evidence" value="ECO:0007669"/>
    <property type="project" value="UniProtKB-KW"/>
</dbReference>
<dbReference type="InterPro" id="IPR008971">
    <property type="entry name" value="HSP40/DnaJ_pept-bd"/>
</dbReference>
<dbReference type="SUPFAM" id="SSF49493">
    <property type="entry name" value="HSP40/DnaJ peptide-binding domain"/>
    <property type="match status" value="2"/>
</dbReference>
<dbReference type="Pfam" id="PF00226">
    <property type="entry name" value="DnaJ"/>
    <property type="match status" value="1"/>
</dbReference>
<name>A0ABU1Y1A8_9GAMM</name>
<dbReference type="PRINTS" id="PR00625">
    <property type="entry name" value="JDOMAIN"/>
</dbReference>
<sequence>MQFKDYYEILGVEPNAGDAEIKTAYRRLARKYHPDVSKEPGAEDTFKSINEAYEALRDPDKRKAYDQLRARGYRPGDEVQPPPGGFGGGPGGVDFDEIFAGGGAGGGFSDFFEQMFGRRAGGYAGPQQPGRGGPQQPRGDTRARLAVPLETIHRGDSVRVPVMGKTFEVKIPRGIRPGQVVRLPRQGQHGGDLLLEIEYAAHPDFEVDGRNIIHTLPIAPWDAALGATISVATLGGHVDLKIPASSEAGRKLRLRGRGLPGAGGAPDGDQIVELEIQAPVAKDLQQIAAYEALRDAFAVGKK</sequence>
<dbReference type="InterPro" id="IPR002939">
    <property type="entry name" value="DnaJ_C"/>
</dbReference>
<dbReference type="InterPro" id="IPR036869">
    <property type="entry name" value="J_dom_sf"/>
</dbReference>
<keyword evidence="4" id="KW-0238">DNA-binding</keyword>
<dbReference type="PANTHER" id="PTHR43096:SF52">
    <property type="entry name" value="DNAJ HOMOLOG 1, MITOCHONDRIAL-RELATED"/>
    <property type="match status" value="1"/>
</dbReference>
<dbReference type="SUPFAM" id="SSF46565">
    <property type="entry name" value="Chaperone J-domain"/>
    <property type="match status" value="1"/>
</dbReference>
<dbReference type="CDD" id="cd10747">
    <property type="entry name" value="DnaJ_C"/>
    <property type="match status" value="1"/>
</dbReference>
<feature type="compositionally biased region" description="Low complexity" evidence="2">
    <location>
        <begin position="125"/>
        <end position="138"/>
    </location>
</feature>
<dbReference type="Proteomes" id="UP001256588">
    <property type="component" value="Unassembled WGS sequence"/>
</dbReference>
<accession>A0ABU1Y1A8</accession>
<dbReference type="SMART" id="SM00271">
    <property type="entry name" value="DnaJ"/>
    <property type="match status" value="1"/>
</dbReference>
<dbReference type="InterPro" id="IPR018253">
    <property type="entry name" value="DnaJ_domain_CS"/>
</dbReference>
<evidence type="ECO:0000313" key="5">
    <source>
        <dbReference type="Proteomes" id="UP001256588"/>
    </source>
</evidence>
<protein>
    <submittedName>
        <fullName evidence="4">Curved DNA-binding protein</fullName>
    </submittedName>
</protein>
<organism evidence="4 5">
    <name type="scientific">Luteimonas terrae</name>
    <dbReference type="NCBI Taxonomy" id="1530191"/>
    <lineage>
        <taxon>Bacteria</taxon>
        <taxon>Pseudomonadati</taxon>
        <taxon>Pseudomonadota</taxon>
        <taxon>Gammaproteobacteria</taxon>
        <taxon>Lysobacterales</taxon>
        <taxon>Lysobacteraceae</taxon>
        <taxon>Luteimonas</taxon>
    </lineage>
</organism>
<gene>
    <name evidence="4" type="ORF">J2W68_003550</name>
</gene>
<evidence type="ECO:0000256" key="1">
    <source>
        <dbReference type="ARBA" id="ARBA00023186"/>
    </source>
</evidence>
<feature type="domain" description="J" evidence="3">
    <location>
        <begin position="5"/>
        <end position="69"/>
    </location>
</feature>
<dbReference type="PROSITE" id="PS00636">
    <property type="entry name" value="DNAJ_1"/>
    <property type="match status" value="1"/>
</dbReference>
<dbReference type="PROSITE" id="PS50076">
    <property type="entry name" value="DNAJ_2"/>
    <property type="match status" value="1"/>
</dbReference>
<feature type="region of interest" description="Disordered" evidence="2">
    <location>
        <begin position="73"/>
        <end position="98"/>
    </location>
</feature>
<dbReference type="Pfam" id="PF01556">
    <property type="entry name" value="DnaJ_C"/>
    <property type="match status" value="1"/>
</dbReference>
<evidence type="ECO:0000256" key="2">
    <source>
        <dbReference type="SAM" id="MobiDB-lite"/>
    </source>
</evidence>
<dbReference type="RefSeq" id="WP_310238597.1">
    <property type="nucleotide sequence ID" value="NZ_JAVDWO010000020.1"/>
</dbReference>
<evidence type="ECO:0000259" key="3">
    <source>
        <dbReference type="PROSITE" id="PS50076"/>
    </source>
</evidence>
<dbReference type="Gene3D" id="2.60.260.20">
    <property type="entry name" value="Urease metallochaperone UreE, N-terminal domain"/>
    <property type="match status" value="2"/>
</dbReference>
<dbReference type="PANTHER" id="PTHR43096">
    <property type="entry name" value="DNAJ HOMOLOG 1, MITOCHONDRIAL-RELATED"/>
    <property type="match status" value="1"/>
</dbReference>